<name>A0A7R8Z2M2_HERIL</name>
<dbReference type="InterPro" id="IPR011009">
    <property type="entry name" value="Kinase-like_dom_sf"/>
</dbReference>
<dbReference type="SMART" id="SM00587">
    <property type="entry name" value="CHK"/>
    <property type="match status" value="1"/>
</dbReference>
<organism evidence="2 3">
    <name type="scientific">Hermetia illucens</name>
    <name type="common">Black soldier fly</name>
    <dbReference type="NCBI Taxonomy" id="343691"/>
    <lineage>
        <taxon>Eukaryota</taxon>
        <taxon>Metazoa</taxon>
        <taxon>Ecdysozoa</taxon>
        <taxon>Arthropoda</taxon>
        <taxon>Hexapoda</taxon>
        <taxon>Insecta</taxon>
        <taxon>Pterygota</taxon>
        <taxon>Neoptera</taxon>
        <taxon>Endopterygota</taxon>
        <taxon>Diptera</taxon>
        <taxon>Brachycera</taxon>
        <taxon>Stratiomyomorpha</taxon>
        <taxon>Stratiomyidae</taxon>
        <taxon>Hermetiinae</taxon>
        <taxon>Hermetia</taxon>
    </lineage>
</organism>
<dbReference type="FunCoup" id="A0A7R8Z2M2">
    <property type="interactions" value="14"/>
</dbReference>
<proteinExistence type="predicted"/>
<dbReference type="OMA" id="HECIPEL"/>
<dbReference type="Pfam" id="PF02958">
    <property type="entry name" value="EcKL"/>
    <property type="match status" value="1"/>
</dbReference>
<evidence type="ECO:0000313" key="2">
    <source>
        <dbReference type="EMBL" id="CAD7093756.1"/>
    </source>
</evidence>
<protein>
    <recommendedName>
        <fullName evidence="1">CHK kinase-like domain-containing protein</fullName>
    </recommendedName>
</protein>
<dbReference type="AlphaFoldDB" id="A0A7R8Z2M2"/>
<dbReference type="PANTHER" id="PTHR11012:SF12">
    <property type="entry name" value="CHK KINASE-LIKE DOMAIN-CONTAINING PROTEIN-RELATED"/>
    <property type="match status" value="1"/>
</dbReference>
<sequence length="409" mass="46968">MMNFVDEESVPPEWINSDFLKEVLEFNGELKGVLIDEYETAPAVGPCDHFASIMFRTKITYSTDEKKGQTCSVIIKAIPTVEGMKLDFVTKNDLDYFGTEIFMYSKVLGKCDEILKSAGCTDKLVAKILYYSVEPRKVLVFEDLKELGYAMPTRMLPNEEDAKIFFTKLGQYHAAVFKLESEGHEGMKRRGTMFNAPPMMIFDGVSILCDAVRTLPGFEIAVEKLSQITHLKLFEKCKQILNTPGSYNVLNHGDYHVRNMMFKTDKDETVEQAVLVDFQMCNWGSPAFDLYYIAAVIPYSKREKLFKLYFDTFIDVLVKSGFQGNLPTYELLQKEMKRYQSFDLHFLCTSTFFMTLDPGKTDPAEMMKLLFNKEVLMELCTRPKYLAFVKELLPILLEDGVLDEIIRSN</sequence>
<dbReference type="InterPro" id="IPR004119">
    <property type="entry name" value="EcKL"/>
</dbReference>
<dbReference type="SUPFAM" id="SSF56112">
    <property type="entry name" value="Protein kinase-like (PK-like)"/>
    <property type="match status" value="1"/>
</dbReference>
<gene>
    <name evidence="2" type="ORF">HERILL_LOCUS16021</name>
</gene>
<dbReference type="Gene3D" id="3.90.1200.10">
    <property type="match status" value="1"/>
</dbReference>
<dbReference type="OrthoDB" id="8250698at2759"/>
<dbReference type="InterPro" id="IPR015897">
    <property type="entry name" value="CHK_kinase-like"/>
</dbReference>
<accession>A0A7R8Z2M2</accession>
<dbReference type="Proteomes" id="UP000594454">
    <property type="component" value="Chromosome 6"/>
</dbReference>
<dbReference type="EMBL" id="LR899014">
    <property type="protein sequence ID" value="CAD7093756.1"/>
    <property type="molecule type" value="Genomic_DNA"/>
</dbReference>
<evidence type="ECO:0000313" key="3">
    <source>
        <dbReference type="Proteomes" id="UP000594454"/>
    </source>
</evidence>
<feature type="domain" description="CHK kinase-like" evidence="1">
    <location>
        <begin position="139"/>
        <end position="319"/>
    </location>
</feature>
<reference evidence="2 3" key="1">
    <citation type="submission" date="2020-11" db="EMBL/GenBank/DDBJ databases">
        <authorList>
            <person name="Wallbank WR R."/>
            <person name="Pardo Diaz C."/>
            <person name="Kozak K."/>
            <person name="Martin S."/>
            <person name="Jiggins C."/>
            <person name="Moest M."/>
            <person name="Warren A I."/>
            <person name="Generalovic N T."/>
            <person name="Byers J.R.P. K."/>
            <person name="Montejo-Kovacevich G."/>
            <person name="Yen C E."/>
        </authorList>
    </citation>
    <scope>NUCLEOTIDE SEQUENCE [LARGE SCALE GENOMIC DNA]</scope>
</reference>
<keyword evidence="3" id="KW-1185">Reference proteome</keyword>
<evidence type="ECO:0000259" key="1">
    <source>
        <dbReference type="SMART" id="SM00587"/>
    </source>
</evidence>
<dbReference type="InParanoid" id="A0A7R8Z2M2"/>
<dbReference type="PANTHER" id="PTHR11012">
    <property type="entry name" value="PROTEIN KINASE-LIKE DOMAIN-CONTAINING"/>
    <property type="match status" value="1"/>
</dbReference>